<keyword evidence="5" id="KW-0472">Membrane</keyword>
<dbReference type="OrthoDB" id="397890at2"/>
<evidence type="ECO:0000259" key="6">
    <source>
        <dbReference type="Pfam" id="PF06271"/>
    </source>
</evidence>
<organism evidence="7 8">
    <name type="scientific">Metamycoplasma cloacale</name>
    <dbReference type="NCBI Taxonomy" id="92401"/>
    <lineage>
        <taxon>Bacteria</taxon>
        <taxon>Bacillati</taxon>
        <taxon>Mycoplasmatota</taxon>
        <taxon>Mycoplasmoidales</taxon>
        <taxon>Metamycoplasmataceae</taxon>
        <taxon>Metamycoplasma</taxon>
    </lineage>
</organism>
<dbReference type="KEGG" id="mclo:DK849_00305"/>
<dbReference type="AlphaFoldDB" id="A0A2Z4LLA8"/>
<gene>
    <name evidence="7" type="ORF">DK849_00305</name>
</gene>
<evidence type="ECO:0000256" key="4">
    <source>
        <dbReference type="ARBA" id="ARBA00022989"/>
    </source>
</evidence>
<comment type="subcellular location">
    <subcellularLocation>
        <location evidence="1">Cell membrane</location>
        <topology evidence="1">Multi-pass membrane protein</topology>
    </subcellularLocation>
</comment>
<accession>A0A2Z4LLA8</accession>
<evidence type="ECO:0000256" key="1">
    <source>
        <dbReference type="ARBA" id="ARBA00004651"/>
    </source>
</evidence>
<evidence type="ECO:0000256" key="5">
    <source>
        <dbReference type="ARBA" id="ARBA00023136"/>
    </source>
</evidence>
<keyword evidence="8" id="KW-1185">Reference proteome</keyword>
<feature type="domain" description="RDD" evidence="6">
    <location>
        <begin position="9"/>
        <end position="122"/>
    </location>
</feature>
<protein>
    <submittedName>
        <fullName evidence="7">RDD family protein</fullName>
    </submittedName>
</protein>
<dbReference type="Pfam" id="PF06271">
    <property type="entry name" value="RDD"/>
    <property type="match status" value="1"/>
</dbReference>
<proteinExistence type="predicted"/>
<dbReference type="InterPro" id="IPR010432">
    <property type="entry name" value="RDD"/>
</dbReference>
<name>A0A2Z4LLA8_9BACT</name>
<evidence type="ECO:0000313" key="7">
    <source>
        <dbReference type="EMBL" id="AWX42531.1"/>
    </source>
</evidence>
<dbReference type="InterPro" id="IPR051791">
    <property type="entry name" value="Pra-immunoreactive"/>
</dbReference>
<keyword evidence="3" id="KW-0812">Transmembrane</keyword>
<evidence type="ECO:0000256" key="2">
    <source>
        <dbReference type="ARBA" id="ARBA00022475"/>
    </source>
</evidence>
<reference evidence="8" key="1">
    <citation type="submission" date="2018-06" db="EMBL/GenBank/DDBJ databases">
        <title>Complete genome sequences of Mycoplasma anatis, M. anseris and M. cloacale type strains.</title>
        <authorList>
            <person name="Grozner D."/>
            <person name="Forro B."/>
            <person name="Sulyok K.M."/>
            <person name="Marton S."/>
            <person name="Kreizinger Z."/>
            <person name="Banyai K."/>
            <person name="Gyuranecz M."/>
        </authorList>
    </citation>
    <scope>NUCLEOTIDE SEQUENCE [LARGE SCALE GENOMIC DNA]</scope>
    <source>
        <strain evidence="8">NCTC 10199</strain>
    </source>
</reference>
<keyword evidence="2" id="KW-1003">Cell membrane</keyword>
<evidence type="ECO:0000313" key="8">
    <source>
        <dbReference type="Proteomes" id="UP000249865"/>
    </source>
</evidence>
<dbReference type="PANTHER" id="PTHR36115:SF9">
    <property type="entry name" value="LMO1584 PROTEIN"/>
    <property type="match status" value="1"/>
</dbReference>
<sequence>MVKQINKKANFWIRLLATLIDVIIFLIFSVISSFATFDYQNAKLIHNALYYFWLINLILFLLIYFILIPIFAKGKTLGMTICRIKIISTDKTEKFSKAVFNRQRLFSFVWMIIFALFAILISPETFIKASTKGMTKDQLTTVQFGFLMIPIALIGIASFTQLFLIMSNARSNRVGLNDKFSSTETVWINKYEEIEEEEIIERIIKPKKRVLPTLTFKN</sequence>
<dbReference type="GO" id="GO:0005886">
    <property type="term" value="C:plasma membrane"/>
    <property type="evidence" value="ECO:0007669"/>
    <property type="project" value="UniProtKB-SubCell"/>
</dbReference>
<dbReference type="RefSeq" id="WP_029330574.1">
    <property type="nucleotide sequence ID" value="NZ_CP030103.1"/>
</dbReference>
<evidence type="ECO:0000256" key="3">
    <source>
        <dbReference type="ARBA" id="ARBA00022692"/>
    </source>
</evidence>
<dbReference type="Proteomes" id="UP000249865">
    <property type="component" value="Chromosome"/>
</dbReference>
<keyword evidence="4" id="KW-1133">Transmembrane helix</keyword>
<dbReference type="PANTHER" id="PTHR36115">
    <property type="entry name" value="PROLINE-RICH ANTIGEN HOMOLOG-RELATED"/>
    <property type="match status" value="1"/>
</dbReference>
<dbReference type="EMBL" id="CP030103">
    <property type="protein sequence ID" value="AWX42531.1"/>
    <property type="molecule type" value="Genomic_DNA"/>
</dbReference>